<keyword evidence="1" id="KW-0449">Lipoprotein</keyword>
<dbReference type="AlphaFoldDB" id="A0AAX2CJT7"/>
<gene>
    <name evidence="1" type="ORF">BCB44BAC_03067</name>
</gene>
<dbReference type="Proteomes" id="UP000242164">
    <property type="component" value="Unassembled WGS sequence"/>
</dbReference>
<proteinExistence type="predicted"/>
<reference evidence="1 2" key="1">
    <citation type="submission" date="2016-08" db="EMBL/GenBank/DDBJ databases">
        <authorList>
            <person name="Loux V."/>
            <person name="Rue O."/>
        </authorList>
    </citation>
    <scope>NUCLEOTIDE SEQUENCE [LARGE SCALE GENOMIC DNA]</scope>
    <source>
        <strain evidence="1 2">AFSSA_08CEB44bac</strain>
    </source>
</reference>
<dbReference type="RefSeq" id="WP_048721810.1">
    <property type="nucleotide sequence ID" value="NZ_CP024096.1"/>
</dbReference>
<accession>A0AAX2CJT7</accession>
<sequence>MKVWKSIGILCSCLLILSGCFQKEEKKEPKKKVEAIPETAEYGGKELKKVGQAVKEKGWGTFKLQKLKHVNQTFEVAPVKIHVQDVKVIELSQMSKEAKDTLKVYTALSPEEVQRRLGDKVSQEDAELYASLSGQEIKDTIRYVEISYKVENSGDKAMQFSAINDVVINETQQFNVTKQNFLYEENTIAGAESVSREEYNPGETRDGMIGLILEDGKTDVTNISFTTDVLVNKDTHETISEPQTFNMALSK</sequence>
<evidence type="ECO:0000313" key="2">
    <source>
        <dbReference type="Proteomes" id="UP000242164"/>
    </source>
</evidence>
<protein>
    <submittedName>
        <fullName evidence="1">Lipoprotein</fullName>
    </submittedName>
</protein>
<comment type="caution">
    <text evidence="1">The sequence shown here is derived from an EMBL/GenBank/DDBJ whole genome shotgun (WGS) entry which is preliminary data.</text>
</comment>
<dbReference type="PROSITE" id="PS51257">
    <property type="entry name" value="PROKAR_LIPOPROTEIN"/>
    <property type="match status" value="1"/>
</dbReference>
<dbReference type="EMBL" id="FMIK01000040">
    <property type="protein sequence ID" value="SCL98809.1"/>
    <property type="molecule type" value="Genomic_DNA"/>
</dbReference>
<evidence type="ECO:0000313" key="1">
    <source>
        <dbReference type="EMBL" id="SCL98809.1"/>
    </source>
</evidence>
<name>A0AAX2CJT7_9BACI</name>
<organism evidence="1 2">
    <name type="scientific">Bacillus cytotoxicus</name>
    <dbReference type="NCBI Taxonomy" id="580165"/>
    <lineage>
        <taxon>Bacteria</taxon>
        <taxon>Bacillati</taxon>
        <taxon>Bacillota</taxon>
        <taxon>Bacilli</taxon>
        <taxon>Bacillales</taxon>
        <taxon>Bacillaceae</taxon>
        <taxon>Bacillus</taxon>
        <taxon>Bacillus cereus group</taxon>
    </lineage>
</organism>